<evidence type="ECO:0000313" key="3">
    <source>
        <dbReference type="EMBL" id="AZG45646.1"/>
    </source>
</evidence>
<keyword evidence="4" id="KW-1185">Reference proteome</keyword>
<protein>
    <recommendedName>
        <fullName evidence="2">Phage capsid-like C-terminal domain-containing protein</fullName>
    </recommendedName>
</protein>
<organism evidence="3 4">
    <name type="scientific">Gordonia insulae</name>
    <dbReference type="NCBI Taxonomy" id="2420509"/>
    <lineage>
        <taxon>Bacteria</taxon>
        <taxon>Bacillati</taxon>
        <taxon>Actinomycetota</taxon>
        <taxon>Actinomycetes</taxon>
        <taxon>Mycobacteriales</taxon>
        <taxon>Gordoniaceae</taxon>
        <taxon>Gordonia</taxon>
    </lineage>
</organism>
<dbReference type="Pfam" id="PF05065">
    <property type="entry name" value="Phage_capsid"/>
    <property type="match status" value="1"/>
</dbReference>
<feature type="domain" description="Phage capsid-like C-terminal" evidence="2">
    <location>
        <begin position="2"/>
        <end position="230"/>
    </location>
</feature>
<comment type="subcellular location">
    <subcellularLocation>
        <location evidence="1">Virion</location>
    </subcellularLocation>
</comment>
<dbReference type="InterPro" id="IPR054612">
    <property type="entry name" value="Phage_capsid-like_C"/>
</dbReference>
<name>A0A3G8JKR6_9ACTN</name>
<evidence type="ECO:0000313" key="4">
    <source>
        <dbReference type="Proteomes" id="UP000271469"/>
    </source>
</evidence>
<evidence type="ECO:0000259" key="2">
    <source>
        <dbReference type="Pfam" id="PF05065"/>
    </source>
</evidence>
<dbReference type="SUPFAM" id="SSF56563">
    <property type="entry name" value="Major capsid protein gp5"/>
    <property type="match status" value="1"/>
</dbReference>
<proteinExistence type="predicted"/>
<dbReference type="NCBIfam" id="TIGR01554">
    <property type="entry name" value="major_cap_HK97"/>
    <property type="match status" value="1"/>
</dbReference>
<dbReference type="Gene3D" id="3.30.2400.10">
    <property type="entry name" value="Major capsid protein gp5"/>
    <property type="match status" value="1"/>
</dbReference>
<evidence type="ECO:0000256" key="1">
    <source>
        <dbReference type="ARBA" id="ARBA00004328"/>
    </source>
</evidence>
<sequence>MDIPVVAADAGAAWVAEGNDIQISDADFDTVSVTPVKVAGISVITKELAEDSSPEAGEVIGRGLAASIARKVDLAAFGSASAPAPAGLLDADIEDVDWDADSNLNLDAFVEALGVISANGGQATAFVVNAADATALAKLKEATGSNRGLLTADVTVPTRFAINGVPLIVSTGVPQGTAYAIDLNGFVAVMRVDTTVERDDSVYFVSDKVAVKARARIAFGVVNPNVIVRLSNQGS</sequence>
<dbReference type="EMBL" id="CP033972">
    <property type="protein sequence ID" value="AZG45646.1"/>
    <property type="molecule type" value="Genomic_DNA"/>
</dbReference>
<dbReference type="KEGG" id="gom:D7316_02246"/>
<gene>
    <name evidence="3" type="ORF">D7316_02246</name>
</gene>
<dbReference type="InterPro" id="IPR024455">
    <property type="entry name" value="Phage_capsid"/>
</dbReference>
<dbReference type="Gene3D" id="3.30.2320.10">
    <property type="entry name" value="hypothetical protein PF0899 domain"/>
    <property type="match status" value="1"/>
</dbReference>
<reference evidence="3 4" key="1">
    <citation type="submission" date="2018-11" db="EMBL/GenBank/DDBJ databases">
        <title>Gordonia insulae sp. nov., isolated from an island soil.</title>
        <authorList>
            <person name="Kim Y.S."/>
            <person name="Kim S.B."/>
        </authorList>
    </citation>
    <scope>NUCLEOTIDE SEQUENCE [LARGE SCALE GENOMIC DNA]</scope>
    <source>
        <strain evidence="3 4">MMS17-SY073</strain>
    </source>
</reference>
<accession>A0A3G8JKR6</accession>
<dbReference type="Proteomes" id="UP000271469">
    <property type="component" value="Chromosome"/>
</dbReference>
<dbReference type="AlphaFoldDB" id="A0A3G8JKR6"/>